<feature type="region of interest" description="Disordered" evidence="1">
    <location>
        <begin position="194"/>
        <end position="256"/>
    </location>
</feature>
<protein>
    <recommendedName>
        <fullName evidence="3">NAD glycohydrolase translocation F5/8 type C domain-containing protein</fullName>
    </recommendedName>
</protein>
<evidence type="ECO:0000256" key="1">
    <source>
        <dbReference type="SAM" id="MobiDB-lite"/>
    </source>
</evidence>
<reference evidence="4 5" key="1">
    <citation type="submission" date="2019-07" db="EMBL/GenBank/DDBJ databases">
        <title>Whole genome shotgun sequence of Rhizobium naphthalenivorans NBRC 107585.</title>
        <authorList>
            <person name="Hosoyama A."/>
            <person name="Uohara A."/>
            <person name="Ohji S."/>
            <person name="Ichikawa N."/>
        </authorList>
    </citation>
    <scope>NUCLEOTIDE SEQUENCE [LARGE SCALE GENOMIC DNA]</scope>
    <source>
        <strain evidence="4 5">NBRC 107585</strain>
    </source>
</reference>
<gene>
    <name evidence="4" type="ORF">RNA01_24910</name>
</gene>
<evidence type="ECO:0000259" key="3">
    <source>
        <dbReference type="Pfam" id="PF25302"/>
    </source>
</evidence>
<dbReference type="Pfam" id="PF25302">
    <property type="entry name" value="NADase_transloc"/>
    <property type="match status" value="1"/>
</dbReference>
<keyword evidence="5" id="KW-1185">Reference proteome</keyword>
<feature type="compositionally biased region" description="Polar residues" evidence="1">
    <location>
        <begin position="225"/>
        <end position="238"/>
    </location>
</feature>
<accession>A0A512HJD7</accession>
<feature type="signal peptide" evidence="2">
    <location>
        <begin position="1"/>
        <end position="30"/>
    </location>
</feature>
<name>A0A512HJD7_9HYPH</name>
<dbReference type="EMBL" id="BJZP01000011">
    <property type="protein sequence ID" value="GEO85559.1"/>
    <property type="molecule type" value="Genomic_DNA"/>
</dbReference>
<dbReference type="Proteomes" id="UP000321717">
    <property type="component" value="Unassembled WGS sequence"/>
</dbReference>
<evidence type="ECO:0000313" key="4">
    <source>
        <dbReference type="EMBL" id="GEO85559.1"/>
    </source>
</evidence>
<sequence length="256" mass="27656">MTVIFKMKGIPARFLLAAMATAALGWNARAGETCWTEGAGQFFDAIHFCVSSTLAPGKTWRYGPENLVGEEGGQHLAWCEGARGSGIGEAITLRIDNGARFRRLLFSNGYGKTEKSYFDNARVRILNVTTDTGLRTSIAVPDQNEPVVLPLPEAAAYRWIRLEIGGVYAGNRYPDTCVDFVSPDFEYEDMIGAETPAPPLQLPDTTPGDVGMTPPALPEPEPPASSTMSSEPADSSTDPFGDLGMPDPDQLRLPEQ</sequence>
<evidence type="ECO:0000256" key="2">
    <source>
        <dbReference type="SAM" id="SignalP"/>
    </source>
</evidence>
<proteinExistence type="predicted"/>
<dbReference type="AlphaFoldDB" id="A0A512HJD7"/>
<organism evidence="4 5">
    <name type="scientific">Ciceribacter naphthalenivorans</name>
    <dbReference type="NCBI Taxonomy" id="1118451"/>
    <lineage>
        <taxon>Bacteria</taxon>
        <taxon>Pseudomonadati</taxon>
        <taxon>Pseudomonadota</taxon>
        <taxon>Alphaproteobacteria</taxon>
        <taxon>Hyphomicrobiales</taxon>
        <taxon>Rhizobiaceae</taxon>
        <taxon>Ciceribacter</taxon>
    </lineage>
</organism>
<comment type="caution">
    <text evidence="4">The sequence shown here is derived from an EMBL/GenBank/DDBJ whole genome shotgun (WGS) entry which is preliminary data.</text>
</comment>
<feature type="domain" description="NAD glycohydrolase translocation F5/8 type C" evidence="3">
    <location>
        <begin position="50"/>
        <end position="179"/>
    </location>
</feature>
<dbReference type="InterPro" id="IPR057561">
    <property type="entry name" value="NADase_transloc"/>
</dbReference>
<keyword evidence="2" id="KW-0732">Signal</keyword>
<dbReference type="RefSeq" id="WP_147180533.1">
    <property type="nucleotide sequence ID" value="NZ_BJZP01000011.1"/>
</dbReference>
<dbReference type="NCBIfam" id="NF047619">
    <property type="entry name" value="NADase_discoid"/>
    <property type="match status" value="1"/>
</dbReference>
<dbReference type="OrthoDB" id="9816009at2"/>
<evidence type="ECO:0000313" key="5">
    <source>
        <dbReference type="Proteomes" id="UP000321717"/>
    </source>
</evidence>
<feature type="chain" id="PRO_5022115249" description="NAD glycohydrolase translocation F5/8 type C domain-containing protein" evidence="2">
    <location>
        <begin position="31"/>
        <end position="256"/>
    </location>
</feature>